<dbReference type="GeneID" id="100834838"/>
<dbReference type="STRING" id="15368.I1ITA0"/>
<dbReference type="OMA" id="AHYARKR"/>
<dbReference type="RefSeq" id="XP_010238564.1">
    <property type="nucleotide sequence ID" value="XM_010240262.3"/>
</dbReference>
<name>I1ITA0_BRADI</name>
<dbReference type="ExpressionAtlas" id="I1ITA0">
    <property type="expression patterns" value="baseline and differential"/>
</dbReference>
<dbReference type="AlphaFoldDB" id="I1ITA0"/>
<reference evidence="2" key="2">
    <citation type="submission" date="2017-06" db="EMBL/GenBank/DDBJ databases">
        <title>WGS assembly of Brachypodium distachyon.</title>
        <authorList>
            <consortium name="The International Brachypodium Initiative"/>
            <person name="Lucas S."/>
            <person name="Harmon-Smith M."/>
            <person name="Lail K."/>
            <person name="Tice H."/>
            <person name="Grimwood J."/>
            <person name="Bruce D."/>
            <person name="Barry K."/>
            <person name="Shu S."/>
            <person name="Lindquist E."/>
            <person name="Wang M."/>
            <person name="Pitluck S."/>
            <person name="Vogel J.P."/>
            <person name="Garvin D.F."/>
            <person name="Mockler T.C."/>
            <person name="Schmutz J."/>
            <person name="Rokhsar D."/>
            <person name="Bevan M.W."/>
        </authorList>
    </citation>
    <scope>NUCLEOTIDE SEQUENCE</scope>
    <source>
        <strain evidence="2">Bd21</strain>
    </source>
</reference>
<feature type="region of interest" description="Disordered" evidence="1">
    <location>
        <begin position="92"/>
        <end position="194"/>
    </location>
</feature>
<dbReference type="eggNOG" id="ENOG502QUCW">
    <property type="taxonomic scope" value="Eukaryota"/>
</dbReference>
<dbReference type="Proteomes" id="UP000008810">
    <property type="component" value="Chromosome 4"/>
</dbReference>
<evidence type="ECO:0008006" key="5">
    <source>
        <dbReference type="Google" id="ProtNLM"/>
    </source>
</evidence>
<protein>
    <recommendedName>
        <fullName evidence="5">TPX2 C-terminal domain-containing protein</fullName>
    </recommendedName>
</protein>
<evidence type="ECO:0000256" key="1">
    <source>
        <dbReference type="SAM" id="MobiDB-lite"/>
    </source>
</evidence>
<reference evidence="2 3" key="1">
    <citation type="journal article" date="2010" name="Nature">
        <title>Genome sequencing and analysis of the model grass Brachypodium distachyon.</title>
        <authorList>
            <consortium name="International Brachypodium Initiative"/>
        </authorList>
    </citation>
    <scope>NUCLEOTIDE SEQUENCE [LARGE SCALE GENOMIC DNA]</scope>
    <source>
        <strain evidence="2 3">Bd21</strain>
    </source>
</reference>
<dbReference type="PANTHER" id="PTHR47067">
    <property type="entry name" value="TPX2 (TARGETING PROTEIN FOR XKLP2) PROTEIN FAMILY-RELATED"/>
    <property type="match status" value="1"/>
</dbReference>
<accession>I1ITA0</accession>
<keyword evidence="4" id="KW-1185">Reference proteome</keyword>
<sequence>MGAETDLSPPPPPLEPTASLEPEILTRDDRSWKADMMSALGESVSFGRFLAEPLEWGKWSAFEHKRYIEEAAGQSRPGSVAQKKAFFEDHYAKKRKSEADDADHAGCDEEDVEVDPHDPADGGVAASSADSSCMTDGEEETRGVDPDAPDRGGGVDAAGPVEALQELKAETDGVGSSCSLVDTDDQSHEKDDVPQVAEAREGLQLHGHYGMVAAVDSVEKQPLQESSIVNQGITDSVKKRRLPMPSFFHKPTECSSPPSSGKKTSMRKRSMLRSAKENSSPPPSTDSTKQPETSVPHKRSTLDSMHMSMNFRRCETGNATSRSRNLGSTIASRISQLEYASRPVKDTHPKVSQFGPTRKGLCRGMPEIVSRTSQLDEQRSSDVSVMGVKEKLFGSTSPPVHRKTNIITEKMGKANNEPELKELRQGICFKAPHFCRKNKEPKDSSQQSAQEITHLPNNDHLLNDASNPHRMGKGSAKDKHTCCFPLRRLC</sequence>
<feature type="compositionally biased region" description="Low complexity" evidence="1">
    <location>
        <begin position="121"/>
        <end position="132"/>
    </location>
</feature>
<feature type="compositionally biased region" description="Basic and acidic residues" evidence="1">
    <location>
        <begin position="92"/>
        <end position="107"/>
    </location>
</feature>
<gene>
    <name evidence="3" type="primary">LOC100834838</name>
    <name evidence="2" type="ORF">BRADI_4g39190v3</name>
</gene>
<dbReference type="KEGG" id="bdi:100834838"/>
<feature type="compositionally biased region" description="Polar residues" evidence="1">
    <location>
        <begin position="253"/>
        <end position="263"/>
    </location>
</feature>
<feature type="region of interest" description="Disordered" evidence="1">
    <location>
        <begin position="456"/>
        <end position="478"/>
    </location>
</feature>
<dbReference type="OrthoDB" id="758458at2759"/>
<dbReference type="EnsemblPlants" id="KQJ91691">
    <property type="protein sequence ID" value="KQJ91691"/>
    <property type="gene ID" value="BRADI_4g39190v3"/>
</dbReference>
<evidence type="ECO:0000313" key="3">
    <source>
        <dbReference type="EnsemblPlants" id="KQJ91691"/>
    </source>
</evidence>
<feature type="compositionally biased region" description="Basic and acidic residues" evidence="1">
    <location>
        <begin position="140"/>
        <end position="150"/>
    </location>
</feature>
<dbReference type="InterPro" id="IPR044216">
    <property type="entry name" value="WDL7"/>
</dbReference>
<proteinExistence type="predicted"/>
<reference evidence="3" key="3">
    <citation type="submission" date="2018-08" db="UniProtKB">
        <authorList>
            <consortium name="EnsemblPlants"/>
        </authorList>
    </citation>
    <scope>IDENTIFICATION</scope>
    <source>
        <strain evidence="3">cv. Bd21</strain>
    </source>
</reference>
<organism evidence="2">
    <name type="scientific">Brachypodium distachyon</name>
    <name type="common">Purple false brome</name>
    <name type="synonym">Trachynia distachya</name>
    <dbReference type="NCBI Taxonomy" id="15368"/>
    <lineage>
        <taxon>Eukaryota</taxon>
        <taxon>Viridiplantae</taxon>
        <taxon>Streptophyta</taxon>
        <taxon>Embryophyta</taxon>
        <taxon>Tracheophyta</taxon>
        <taxon>Spermatophyta</taxon>
        <taxon>Magnoliopsida</taxon>
        <taxon>Liliopsida</taxon>
        <taxon>Poales</taxon>
        <taxon>Poaceae</taxon>
        <taxon>BOP clade</taxon>
        <taxon>Pooideae</taxon>
        <taxon>Stipodae</taxon>
        <taxon>Brachypodieae</taxon>
        <taxon>Brachypodium</taxon>
    </lineage>
</organism>
<dbReference type="EMBL" id="CM000883">
    <property type="protein sequence ID" value="KQJ91691.1"/>
    <property type="molecule type" value="Genomic_DNA"/>
</dbReference>
<dbReference type="PANTHER" id="PTHR47067:SF7">
    <property type="entry name" value="TPX2 (TARGETING PROTEIN FOR XKLP2) PROTEIN FAMILY"/>
    <property type="match status" value="1"/>
</dbReference>
<dbReference type="Gramene" id="KQJ91691">
    <property type="protein sequence ID" value="KQJ91691"/>
    <property type="gene ID" value="BRADI_4g39190v3"/>
</dbReference>
<feature type="region of interest" description="Disordered" evidence="1">
    <location>
        <begin position="245"/>
        <end position="305"/>
    </location>
</feature>
<feature type="region of interest" description="Disordered" evidence="1">
    <location>
        <begin position="1"/>
        <end position="24"/>
    </location>
</feature>
<evidence type="ECO:0000313" key="4">
    <source>
        <dbReference type="Proteomes" id="UP000008810"/>
    </source>
</evidence>
<evidence type="ECO:0000313" key="2">
    <source>
        <dbReference type="EMBL" id="KQJ91691.1"/>
    </source>
</evidence>
<feature type="compositionally biased region" description="Basic and acidic residues" evidence="1">
    <location>
        <begin position="185"/>
        <end position="194"/>
    </location>
</feature>